<evidence type="ECO:0000256" key="1">
    <source>
        <dbReference type="ARBA" id="ARBA00004127"/>
    </source>
</evidence>
<reference evidence="9" key="1">
    <citation type="submission" date="2023-07" db="EMBL/GenBank/DDBJ databases">
        <title>Comparative genomics of wheat-associated soil bacteria to identify genetic determinants of phenazine resistance.</title>
        <authorList>
            <person name="Mouncey N."/>
        </authorList>
    </citation>
    <scope>NUCLEOTIDE SEQUENCE</scope>
    <source>
        <strain evidence="9">V4I22</strain>
    </source>
</reference>
<evidence type="ECO:0000256" key="3">
    <source>
        <dbReference type="ARBA" id="ARBA00022448"/>
    </source>
</evidence>
<evidence type="ECO:0000313" key="9">
    <source>
        <dbReference type="EMBL" id="MDQ0905563.1"/>
    </source>
</evidence>
<dbReference type="PANTHER" id="PTHR31611">
    <property type="entry name" value="HIGH-AFFINITY NICKEL TRANSPORT PROTEIN NIC1"/>
    <property type="match status" value="1"/>
</dbReference>
<evidence type="ECO:0000256" key="5">
    <source>
        <dbReference type="ARBA" id="ARBA00022692"/>
    </source>
</evidence>
<feature type="transmembrane region" description="Helical" evidence="8">
    <location>
        <begin position="38"/>
        <end position="61"/>
    </location>
</feature>
<evidence type="ECO:0000256" key="6">
    <source>
        <dbReference type="ARBA" id="ARBA00022989"/>
    </source>
</evidence>
<feature type="transmembrane region" description="Helical" evidence="8">
    <location>
        <begin position="345"/>
        <end position="365"/>
    </location>
</feature>
<accession>A0AAW8F6V9</accession>
<dbReference type="GO" id="GO:0005886">
    <property type="term" value="C:plasma membrane"/>
    <property type="evidence" value="ECO:0007669"/>
    <property type="project" value="UniProtKB-SubCell"/>
</dbReference>
<dbReference type="Proteomes" id="UP001234216">
    <property type="component" value="Unassembled WGS sequence"/>
</dbReference>
<feature type="transmembrane region" description="Helical" evidence="8">
    <location>
        <begin position="299"/>
        <end position="325"/>
    </location>
</feature>
<evidence type="ECO:0000256" key="2">
    <source>
        <dbReference type="ARBA" id="ARBA00010892"/>
    </source>
</evidence>
<keyword evidence="4" id="KW-0533">Nickel</keyword>
<dbReference type="InterPro" id="IPR011541">
    <property type="entry name" value="Ni/Co_transpt_high_affinity"/>
</dbReference>
<comment type="subcellular location">
    <subcellularLocation>
        <location evidence="8">Cell membrane</location>
        <topology evidence="8">Multi-pass membrane protein</topology>
    </subcellularLocation>
    <subcellularLocation>
        <location evidence="1">Endomembrane system</location>
        <topology evidence="1">Multi-pass membrane protein</topology>
    </subcellularLocation>
</comment>
<feature type="transmembrane region" description="Helical" evidence="8">
    <location>
        <begin position="157"/>
        <end position="182"/>
    </location>
</feature>
<feature type="transmembrane region" description="Helical" evidence="8">
    <location>
        <begin position="112"/>
        <end position="137"/>
    </location>
</feature>
<comment type="caution">
    <text evidence="9">The sequence shown here is derived from an EMBL/GenBank/DDBJ whole genome shotgun (WGS) entry which is preliminary data.</text>
</comment>
<evidence type="ECO:0000256" key="7">
    <source>
        <dbReference type="ARBA" id="ARBA00023136"/>
    </source>
</evidence>
<comment type="similarity">
    <text evidence="2 8">Belongs to the NiCoT transporter (TC 2.A.52) family.</text>
</comment>
<gene>
    <name evidence="9" type="ORF">QFZ22_001548</name>
</gene>
<dbReference type="EMBL" id="JAUSZV010000005">
    <property type="protein sequence ID" value="MDQ0905563.1"/>
    <property type="molecule type" value="Genomic_DNA"/>
</dbReference>
<feature type="transmembrane region" description="Helical" evidence="8">
    <location>
        <begin position="226"/>
        <end position="250"/>
    </location>
</feature>
<keyword evidence="3 8" id="KW-0813">Transport</keyword>
<dbReference type="GO" id="GO:0015099">
    <property type="term" value="F:nickel cation transmembrane transporter activity"/>
    <property type="evidence" value="ECO:0007669"/>
    <property type="project" value="UniProtKB-UniRule"/>
</dbReference>
<proteinExistence type="inferred from homology"/>
<keyword evidence="7 8" id="KW-0472">Membrane</keyword>
<dbReference type="GO" id="GO:0012505">
    <property type="term" value="C:endomembrane system"/>
    <property type="evidence" value="ECO:0007669"/>
    <property type="project" value="UniProtKB-SubCell"/>
</dbReference>
<dbReference type="AlphaFoldDB" id="A0AAW8F6V9"/>
<dbReference type="InterPro" id="IPR004688">
    <property type="entry name" value="Ni/Co_transpt"/>
</dbReference>
<dbReference type="Pfam" id="PF03824">
    <property type="entry name" value="NicO"/>
    <property type="match status" value="1"/>
</dbReference>
<name>A0AAW8F6V9_9ACTN</name>
<dbReference type="PANTHER" id="PTHR31611:SF0">
    <property type="entry name" value="HIGH-AFFINITY NICKEL TRANSPORT PROTEIN NIC1"/>
    <property type="match status" value="1"/>
</dbReference>
<organism evidence="9 10">
    <name type="scientific">Streptomyces canus</name>
    <dbReference type="NCBI Taxonomy" id="58343"/>
    <lineage>
        <taxon>Bacteria</taxon>
        <taxon>Bacillati</taxon>
        <taxon>Actinomycetota</taxon>
        <taxon>Actinomycetes</taxon>
        <taxon>Kitasatosporales</taxon>
        <taxon>Streptomycetaceae</taxon>
        <taxon>Streptomyces</taxon>
        <taxon>Streptomyces aurantiacus group</taxon>
    </lineage>
</organism>
<feature type="transmembrane region" description="Helical" evidence="8">
    <location>
        <begin position="256"/>
        <end position="278"/>
    </location>
</feature>
<sequence length="408" mass="43786">MTAAPDSAPPLLPAAGPARGSVWHRVRGSMTRQEWVRAGGMAGVVVALHVIGWFTLVAIVAPHHYSVGEKSFGIGIGVTAYTLGMRHAFDADHIAAIDNTTRKLMGEGQRPLSVGFWFSLGHSSVVFVLALLLSLGVKALAGPVRDDDSRLHDTTALIGTTVSGVFLYLIAAVNLVVLVGIWKVFRRMRSGRYDEDALEEQLNNRGFMNRLLGRVMKSITKPWQMYPLGLLFGLGFDTATEIALLVLAGSGAASGLPWYAILTLPVLFAAGMSLLDTIDGSFMNFAYGWAFSKPVRKVYYNLTVTGLSVAVALLIGTVELLGLLADKLGLHGPFWDWISGLDLNLLGFVIVGLFFATWVVALVVWKVGRIEEKWTAPLAGSGPAADPADGAGLVGPHHRHLDTLRPAP</sequence>
<dbReference type="NCBIfam" id="TIGR00802">
    <property type="entry name" value="nico"/>
    <property type="match status" value="1"/>
</dbReference>
<evidence type="ECO:0000313" key="10">
    <source>
        <dbReference type="Proteomes" id="UP001234216"/>
    </source>
</evidence>
<protein>
    <recommendedName>
        <fullName evidence="8">Nickel/cobalt efflux system</fullName>
    </recommendedName>
</protein>
<evidence type="ECO:0000256" key="4">
    <source>
        <dbReference type="ARBA" id="ARBA00022596"/>
    </source>
</evidence>
<evidence type="ECO:0000256" key="8">
    <source>
        <dbReference type="RuleBase" id="RU362101"/>
    </source>
</evidence>
<keyword evidence="5 8" id="KW-0812">Transmembrane</keyword>
<keyword evidence="6 8" id="KW-1133">Transmembrane helix</keyword>
<dbReference type="RefSeq" id="WP_306973035.1">
    <property type="nucleotide sequence ID" value="NZ_JAUSZV010000005.1"/>
</dbReference>